<protein>
    <submittedName>
        <fullName evidence="7">Tetracyclin repressor, C-terminal all-alpha domain</fullName>
    </submittedName>
</protein>
<dbReference type="Gene3D" id="1.10.10.60">
    <property type="entry name" value="Homeodomain-like"/>
    <property type="match status" value="1"/>
</dbReference>
<evidence type="ECO:0000256" key="3">
    <source>
        <dbReference type="ARBA" id="ARBA00023163"/>
    </source>
</evidence>
<accession>A0A1H7ZKU7</accession>
<organism evidence="7 8">
    <name type="scientific">Streptacidiphilus jiangxiensis</name>
    <dbReference type="NCBI Taxonomy" id="235985"/>
    <lineage>
        <taxon>Bacteria</taxon>
        <taxon>Bacillati</taxon>
        <taxon>Actinomycetota</taxon>
        <taxon>Actinomycetes</taxon>
        <taxon>Kitasatosporales</taxon>
        <taxon>Streptomycetaceae</taxon>
        <taxon>Streptacidiphilus</taxon>
    </lineage>
</organism>
<dbReference type="InterPro" id="IPR050109">
    <property type="entry name" value="HTH-type_TetR-like_transc_reg"/>
</dbReference>
<dbReference type="InterPro" id="IPR001647">
    <property type="entry name" value="HTH_TetR"/>
</dbReference>
<feature type="compositionally biased region" description="Polar residues" evidence="5">
    <location>
        <begin position="1"/>
        <end position="10"/>
    </location>
</feature>
<dbReference type="GO" id="GO:0003700">
    <property type="term" value="F:DNA-binding transcription factor activity"/>
    <property type="evidence" value="ECO:0007669"/>
    <property type="project" value="TreeGrafter"/>
</dbReference>
<dbReference type="AlphaFoldDB" id="A0A1H7ZKU7"/>
<dbReference type="InterPro" id="IPR004111">
    <property type="entry name" value="Repressor_TetR_C"/>
</dbReference>
<dbReference type="Pfam" id="PF00440">
    <property type="entry name" value="TetR_N"/>
    <property type="match status" value="1"/>
</dbReference>
<dbReference type="GO" id="GO:0045892">
    <property type="term" value="P:negative regulation of DNA-templated transcription"/>
    <property type="evidence" value="ECO:0007669"/>
    <property type="project" value="InterPro"/>
</dbReference>
<keyword evidence="1" id="KW-0805">Transcription regulation</keyword>
<evidence type="ECO:0000256" key="1">
    <source>
        <dbReference type="ARBA" id="ARBA00023015"/>
    </source>
</evidence>
<gene>
    <name evidence="7" type="ORF">SAMN05414137_13553</name>
</gene>
<keyword evidence="3" id="KW-0804">Transcription</keyword>
<dbReference type="InterPro" id="IPR036271">
    <property type="entry name" value="Tet_transcr_reg_TetR-rel_C_sf"/>
</dbReference>
<dbReference type="InterPro" id="IPR009057">
    <property type="entry name" value="Homeodomain-like_sf"/>
</dbReference>
<dbReference type="GO" id="GO:0000976">
    <property type="term" value="F:transcription cis-regulatory region binding"/>
    <property type="evidence" value="ECO:0007669"/>
    <property type="project" value="TreeGrafter"/>
</dbReference>
<dbReference type="eggNOG" id="COG1309">
    <property type="taxonomic scope" value="Bacteria"/>
</dbReference>
<evidence type="ECO:0000256" key="5">
    <source>
        <dbReference type="SAM" id="MobiDB-lite"/>
    </source>
</evidence>
<dbReference type="Gene3D" id="1.10.357.10">
    <property type="entry name" value="Tetracycline Repressor, domain 2"/>
    <property type="match status" value="1"/>
</dbReference>
<dbReference type="SUPFAM" id="SSF46689">
    <property type="entry name" value="Homeodomain-like"/>
    <property type="match status" value="1"/>
</dbReference>
<dbReference type="PANTHER" id="PTHR30055:SF151">
    <property type="entry name" value="TRANSCRIPTIONAL REGULATORY PROTEIN"/>
    <property type="match status" value="1"/>
</dbReference>
<dbReference type="STRING" id="235985.SAMN05414137_13553"/>
<evidence type="ECO:0000313" key="7">
    <source>
        <dbReference type="EMBL" id="SEM58188.1"/>
    </source>
</evidence>
<dbReference type="SUPFAM" id="SSF48498">
    <property type="entry name" value="Tetracyclin repressor-like, C-terminal domain"/>
    <property type="match status" value="1"/>
</dbReference>
<dbReference type="PANTHER" id="PTHR30055">
    <property type="entry name" value="HTH-TYPE TRANSCRIPTIONAL REGULATOR RUTR"/>
    <property type="match status" value="1"/>
</dbReference>
<dbReference type="EMBL" id="FOAZ01000035">
    <property type="protein sequence ID" value="SEM58188.1"/>
    <property type="molecule type" value="Genomic_DNA"/>
</dbReference>
<dbReference type="Proteomes" id="UP000183015">
    <property type="component" value="Unassembled WGS sequence"/>
</dbReference>
<evidence type="ECO:0000256" key="2">
    <source>
        <dbReference type="ARBA" id="ARBA00023125"/>
    </source>
</evidence>
<evidence type="ECO:0000256" key="4">
    <source>
        <dbReference type="PROSITE-ProRule" id="PRU00335"/>
    </source>
</evidence>
<sequence length="237" mass="25781">MAARLQNRSTPGRRRASHSMESVLTEAVALLDEAGEPALTFRALAQRLGGGVASIYWYVANKDELLDLATDHVIGSLLSDVEALPGSDDPIDDLRTMALVLFDAIVARPWLGAYFMRNTNAQSNSLRLYERLGAQTLRLDLTARQRFHAVSAIIGVVVGSAVDLGQEPPQEVLDGKVGRDEYLGRAVQAWRELDPAGYPFVHEIVDEFDGHDDADQFRSALDLTLAGLRLQAGKAGA</sequence>
<evidence type="ECO:0000259" key="6">
    <source>
        <dbReference type="PROSITE" id="PS50977"/>
    </source>
</evidence>
<proteinExistence type="predicted"/>
<feature type="region of interest" description="Disordered" evidence="5">
    <location>
        <begin position="1"/>
        <end position="20"/>
    </location>
</feature>
<keyword evidence="8" id="KW-1185">Reference proteome</keyword>
<feature type="DNA-binding region" description="H-T-H motif" evidence="4">
    <location>
        <begin position="40"/>
        <end position="59"/>
    </location>
</feature>
<feature type="domain" description="HTH tetR-type" evidence="6">
    <location>
        <begin position="17"/>
        <end position="77"/>
    </location>
</feature>
<evidence type="ECO:0000313" key="8">
    <source>
        <dbReference type="Proteomes" id="UP000183015"/>
    </source>
</evidence>
<dbReference type="Pfam" id="PF02909">
    <property type="entry name" value="TetR_C_1"/>
    <property type="match status" value="1"/>
</dbReference>
<reference evidence="8" key="1">
    <citation type="submission" date="2016-10" db="EMBL/GenBank/DDBJ databases">
        <authorList>
            <person name="Varghese N."/>
        </authorList>
    </citation>
    <scope>NUCLEOTIDE SEQUENCE [LARGE SCALE GENOMIC DNA]</scope>
    <source>
        <strain evidence="8">DSM 45096 / BCRC 16803 / CGMCC 4.1857 / CIP 109030 / JCM 12277 / KCTC 19219 / NBRC 100920 / 33214</strain>
    </source>
</reference>
<name>A0A1H7ZKU7_STRJI</name>
<keyword evidence="2 4" id="KW-0238">DNA-binding</keyword>
<dbReference type="PROSITE" id="PS50977">
    <property type="entry name" value="HTH_TETR_2"/>
    <property type="match status" value="1"/>
</dbReference>